<dbReference type="InterPro" id="IPR006620">
    <property type="entry name" value="Pro_4_hyd_alph"/>
</dbReference>
<feature type="binding site" evidence="7">
    <location>
        <position position="96"/>
    </location>
    <ligand>
        <name>Fe cation</name>
        <dbReference type="ChEBI" id="CHEBI:24875"/>
    </ligand>
</feature>
<dbReference type="KEGG" id="pns:A9D12_01980"/>
<dbReference type="PANTHER" id="PTHR41536">
    <property type="entry name" value="PKHD-TYPE HYDROXYLASE YBIX"/>
    <property type="match status" value="1"/>
</dbReference>
<dbReference type="AlphaFoldDB" id="A0A192D1T9"/>
<dbReference type="Gene3D" id="4.10.860.20">
    <property type="entry name" value="Rabenosyn, Rab binding domain"/>
    <property type="match status" value="1"/>
</dbReference>
<dbReference type="EMBL" id="CP016033">
    <property type="protein sequence ID" value="ANK11912.1"/>
    <property type="molecule type" value="Genomic_DNA"/>
</dbReference>
<organism evidence="9 10">
    <name type="scientific">Erythrobacter neustonensis</name>
    <dbReference type="NCBI Taxonomy" id="1112"/>
    <lineage>
        <taxon>Bacteria</taxon>
        <taxon>Pseudomonadati</taxon>
        <taxon>Pseudomonadota</taxon>
        <taxon>Alphaproteobacteria</taxon>
        <taxon>Sphingomonadales</taxon>
        <taxon>Erythrobacteraceae</taxon>
        <taxon>Erythrobacter/Porphyrobacter group</taxon>
        <taxon>Erythrobacter</taxon>
    </lineage>
</organism>
<dbReference type="InterPro" id="IPR044862">
    <property type="entry name" value="Pro_4_hyd_alph_FE2OG_OXY"/>
</dbReference>
<dbReference type="GO" id="GO:0005506">
    <property type="term" value="F:iron ion binding"/>
    <property type="evidence" value="ECO:0007669"/>
    <property type="project" value="UniProtKB-UniRule"/>
</dbReference>
<feature type="domain" description="Fe2OG dioxygenase" evidence="8">
    <location>
        <begin position="78"/>
        <end position="176"/>
    </location>
</feature>
<protein>
    <submittedName>
        <fullName evidence="9">Fe2+-dependent dioxygenase</fullName>
    </submittedName>
</protein>
<evidence type="ECO:0000313" key="10">
    <source>
        <dbReference type="Proteomes" id="UP000078263"/>
    </source>
</evidence>
<feature type="binding site" evidence="7">
    <location>
        <position position="98"/>
    </location>
    <ligand>
        <name>Fe cation</name>
        <dbReference type="ChEBI" id="CHEBI:24875"/>
    </ligand>
</feature>
<dbReference type="OrthoDB" id="9812472at2"/>
<dbReference type="PROSITE" id="PS51471">
    <property type="entry name" value="FE2OG_OXY"/>
    <property type="match status" value="1"/>
</dbReference>
<dbReference type="SMART" id="SM00702">
    <property type="entry name" value="P4Hc"/>
    <property type="match status" value="1"/>
</dbReference>
<feature type="binding site" evidence="7">
    <location>
        <position position="157"/>
    </location>
    <ligand>
        <name>Fe cation</name>
        <dbReference type="ChEBI" id="CHEBI:24875"/>
    </ligand>
</feature>
<keyword evidence="6 7" id="KW-0408">Iron</keyword>
<dbReference type="HAMAP" id="MF_00657">
    <property type="entry name" value="Hydroxyl_YbiX"/>
    <property type="match status" value="1"/>
</dbReference>
<dbReference type="Gene3D" id="2.60.120.620">
    <property type="entry name" value="q2cbj1_9rhob like domain"/>
    <property type="match status" value="1"/>
</dbReference>
<comment type="cofactor">
    <cofactor evidence="1 7">
        <name>L-ascorbate</name>
        <dbReference type="ChEBI" id="CHEBI:38290"/>
    </cofactor>
</comment>
<dbReference type="RefSeq" id="WP_068349302.1">
    <property type="nucleotide sequence ID" value="NZ_CP016033.1"/>
</dbReference>
<accession>A0A192D1T9</accession>
<reference evidence="9 10" key="1">
    <citation type="submission" date="2016-05" db="EMBL/GenBank/DDBJ databases">
        <title>Compelete Genome Sequence of Bacteriochlorophyll-Synthesizing Bacterium Porphyrobacter neustonensis DSM 9434.</title>
        <authorList>
            <person name="Shi X.-L."/>
            <person name="Wu Y.-H."/>
            <person name="Cheng H."/>
            <person name="Xu L."/>
            <person name="Zhang X.-Q."/>
            <person name="Wang C.-S."/>
            <person name="Xu X.-W."/>
        </authorList>
    </citation>
    <scope>NUCLEOTIDE SEQUENCE [LARGE SCALE GENOMIC DNA]</scope>
    <source>
        <strain evidence="9 10">DSM 9434</strain>
    </source>
</reference>
<evidence type="ECO:0000256" key="2">
    <source>
        <dbReference type="ARBA" id="ARBA00022723"/>
    </source>
</evidence>
<dbReference type="NCBIfam" id="NF003975">
    <property type="entry name" value="PRK05467.1-4"/>
    <property type="match status" value="1"/>
</dbReference>
<name>A0A192D1T9_9SPHN</name>
<dbReference type="InterPro" id="IPR005123">
    <property type="entry name" value="Oxoglu/Fe-dep_dioxygenase_dom"/>
</dbReference>
<dbReference type="Pfam" id="PF18331">
    <property type="entry name" value="PKHD_C"/>
    <property type="match status" value="1"/>
</dbReference>
<sequence length="225" mass="24565">MILAIHAIPEPDRLAAIAERIALLDWRDGRETAGAVAAEVKRNEQAIMDSAPGRALQSELSALLADHPVIRAAAQPRRFSPLLISRTGEGGGYGPHVDNALMGRGDRRIRTDLSFTLFLTPPEEYDGGELVIDAAGTTQQVKGAPGHLMLYPSGSIHEVRPVTRGTRIVCVGWIESMIEDAARRELLFDLENLRASLRRQLASQSAELLTLDKTIANLLRMWACA</sequence>
<evidence type="ECO:0000256" key="6">
    <source>
        <dbReference type="ARBA" id="ARBA00023004"/>
    </source>
</evidence>
<dbReference type="Proteomes" id="UP000078263">
    <property type="component" value="Chromosome"/>
</dbReference>
<gene>
    <name evidence="9" type="ORF">A9D12_01980</name>
</gene>
<evidence type="ECO:0000256" key="7">
    <source>
        <dbReference type="HAMAP-Rule" id="MF_00657"/>
    </source>
</evidence>
<comment type="cofactor">
    <cofactor evidence="7">
        <name>Fe(2+)</name>
        <dbReference type="ChEBI" id="CHEBI:29033"/>
    </cofactor>
    <text evidence="7">Binds 1 Fe(2+) ion per subunit.</text>
</comment>
<evidence type="ECO:0000256" key="5">
    <source>
        <dbReference type="ARBA" id="ARBA00023002"/>
    </source>
</evidence>
<keyword evidence="2 7" id="KW-0479">Metal-binding</keyword>
<keyword evidence="5 7" id="KW-0560">Oxidoreductase</keyword>
<dbReference type="GO" id="GO:0031418">
    <property type="term" value="F:L-ascorbic acid binding"/>
    <property type="evidence" value="ECO:0007669"/>
    <property type="project" value="UniProtKB-KW"/>
</dbReference>
<proteinExistence type="inferred from homology"/>
<dbReference type="InterPro" id="IPR023550">
    <property type="entry name" value="PKHD_hydroxylase"/>
</dbReference>
<dbReference type="GO" id="GO:0006879">
    <property type="term" value="P:intracellular iron ion homeostasis"/>
    <property type="evidence" value="ECO:0007669"/>
    <property type="project" value="TreeGrafter"/>
</dbReference>
<dbReference type="Pfam" id="PF13640">
    <property type="entry name" value="2OG-FeII_Oxy_3"/>
    <property type="match status" value="1"/>
</dbReference>
<keyword evidence="4 7" id="KW-0223">Dioxygenase</keyword>
<evidence type="ECO:0000313" key="9">
    <source>
        <dbReference type="EMBL" id="ANK11912.1"/>
    </source>
</evidence>
<keyword evidence="10" id="KW-1185">Reference proteome</keyword>
<dbReference type="InterPro" id="IPR041097">
    <property type="entry name" value="PKHD_C"/>
</dbReference>
<dbReference type="GO" id="GO:0006974">
    <property type="term" value="P:DNA damage response"/>
    <property type="evidence" value="ECO:0007669"/>
    <property type="project" value="TreeGrafter"/>
</dbReference>
<dbReference type="NCBIfam" id="NF003974">
    <property type="entry name" value="PRK05467.1-3"/>
    <property type="match status" value="1"/>
</dbReference>
<evidence type="ECO:0000256" key="3">
    <source>
        <dbReference type="ARBA" id="ARBA00022896"/>
    </source>
</evidence>
<evidence type="ECO:0000256" key="1">
    <source>
        <dbReference type="ARBA" id="ARBA00001961"/>
    </source>
</evidence>
<keyword evidence="3 7" id="KW-0847">Vitamin C</keyword>
<dbReference type="STRING" id="1112.A9D12_01980"/>
<dbReference type="GO" id="GO:0016706">
    <property type="term" value="F:2-oxoglutarate-dependent dioxygenase activity"/>
    <property type="evidence" value="ECO:0007669"/>
    <property type="project" value="UniProtKB-UniRule"/>
</dbReference>
<evidence type="ECO:0000256" key="4">
    <source>
        <dbReference type="ARBA" id="ARBA00022964"/>
    </source>
</evidence>
<evidence type="ECO:0000259" key="8">
    <source>
        <dbReference type="PROSITE" id="PS51471"/>
    </source>
</evidence>
<feature type="binding site" evidence="7">
    <location>
        <position position="167"/>
    </location>
    <ligand>
        <name>2-oxoglutarate</name>
        <dbReference type="ChEBI" id="CHEBI:16810"/>
    </ligand>
</feature>
<dbReference type="PANTHER" id="PTHR41536:SF1">
    <property type="entry name" value="PKHD-TYPE HYDROXYLASE YBIX"/>
    <property type="match status" value="1"/>
</dbReference>